<dbReference type="Pfam" id="PF04452">
    <property type="entry name" value="Methyltrans_RNA"/>
    <property type="match status" value="1"/>
</dbReference>
<accession>A0A151ALR1</accession>
<keyword evidence="9 12" id="KW-0949">S-adenosyl-L-methionine</keyword>
<gene>
    <name evidence="15" type="primary">rsmE</name>
    <name evidence="15" type="ORF">CLCOL_18350</name>
</gene>
<dbReference type="Gene3D" id="2.40.240.20">
    <property type="entry name" value="Hypothetical PUA domain-like, domain 1"/>
    <property type="match status" value="1"/>
</dbReference>
<dbReference type="PANTHER" id="PTHR30027:SF3">
    <property type="entry name" value="16S RRNA (URACIL(1498)-N(3))-METHYLTRANSFERASE"/>
    <property type="match status" value="1"/>
</dbReference>
<evidence type="ECO:0000313" key="15">
    <source>
        <dbReference type="EMBL" id="KYH28574.1"/>
    </source>
</evidence>
<evidence type="ECO:0000256" key="2">
    <source>
        <dbReference type="ARBA" id="ARBA00005528"/>
    </source>
</evidence>
<evidence type="ECO:0000256" key="1">
    <source>
        <dbReference type="ARBA" id="ARBA00004496"/>
    </source>
</evidence>
<dbReference type="SUPFAM" id="SSF88697">
    <property type="entry name" value="PUA domain-like"/>
    <property type="match status" value="1"/>
</dbReference>
<organism evidence="15 16">
    <name type="scientific">Clostridium colicanis DSM 13634</name>
    <dbReference type="NCBI Taxonomy" id="1121305"/>
    <lineage>
        <taxon>Bacteria</taxon>
        <taxon>Bacillati</taxon>
        <taxon>Bacillota</taxon>
        <taxon>Clostridia</taxon>
        <taxon>Eubacteriales</taxon>
        <taxon>Clostridiaceae</taxon>
        <taxon>Clostridium</taxon>
    </lineage>
</organism>
<comment type="function">
    <text evidence="10 12">Specifically methylates the N3 position of the uracil ring of uridine 1498 (m3U1498) in 16S rRNA. Acts on the fully assembled 30S ribosomal subunit.</text>
</comment>
<dbReference type="SUPFAM" id="SSF75217">
    <property type="entry name" value="alpha/beta knot"/>
    <property type="match status" value="1"/>
</dbReference>
<evidence type="ECO:0000313" key="16">
    <source>
        <dbReference type="Proteomes" id="UP000075374"/>
    </source>
</evidence>
<keyword evidence="6 12" id="KW-0698">rRNA processing</keyword>
<feature type="domain" description="Ribosomal RNA small subunit methyltransferase E PUA-like" evidence="14">
    <location>
        <begin position="18"/>
        <end position="65"/>
    </location>
</feature>
<reference evidence="15 16" key="1">
    <citation type="submission" date="2016-02" db="EMBL/GenBank/DDBJ databases">
        <title>Genome sequence of Clostridium colicanis DSM 13634.</title>
        <authorList>
            <person name="Poehlein A."/>
            <person name="Daniel R."/>
        </authorList>
    </citation>
    <scope>NUCLEOTIDE SEQUENCE [LARGE SCALE GENOMIC DNA]</scope>
    <source>
        <strain evidence="15 16">DSM 13634</strain>
    </source>
</reference>
<evidence type="ECO:0000256" key="6">
    <source>
        <dbReference type="ARBA" id="ARBA00022552"/>
    </source>
</evidence>
<dbReference type="Gene3D" id="3.40.1280.10">
    <property type="match status" value="1"/>
</dbReference>
<evidence type="ECO:0000259" key="14">
    <source>
        <dbReference type="Pfam" id="PF20260"/>
    </source>
</evidence>
<dbReference type="GO" id="GO:0070475">
    <property type="term" value="P:rRNA base methylation"/>
    <property type="evidence" value="ECO:0007669"/>
    <property type="project" value="TreeGrafter"/>
</dbReference>
<dbReference type="InterPro" id="IPR006700">
    <property type="entry name" value="RsmE"/>
</dbReference>
<keyword evidence="8 12" id="KW-0808">Transferase</keyword>
<dbReference type="InterPro" id="IPR046887">
    <property type="entry name" value="RsmE_PUA-like"/>
</dbReference>
<comment type="catalytic activity">
    <reaction evidence="11 12">
        <text>uridine(1498) in 16S rRNA + S-adenosyl-L-methionine = N(3)-methyluridine(1498) in 16S rRNA + S-adenosyl-L-homocysteine + H(+)</text>
        <dbReference type="Rhea" id="RHEA:42920"/>
        <dbReference type="Rhea" id="RHEA-COMP:10283"/>
        <dbReference type="Rhea" id="RHEA-COMP:10284"/>
        <dbReference type="ChEBI" id="CHEBI:15378"/>
        <dbReference type="ChEBI" id="CHEBI:57856"/>
        <dbReference type="ChEBI" id="CHEBI:59789"/>
        <dbReference type="ChEBI" id="CHEBI:65315"/>
        <dbReference type="ChEBI" id="CHEBI:74502"/>
        <dbReference type="EC" id="2.1.1.193"/>
    </reaction>
</comment>
<dbReference type="EC" id="2.1.1.193" evidence="3 12"/>
<evidence type="ECO:0000256" key="7">
    <source>
        <dbReference type="ARBA" id="ARBA00022603"/>
    </source>
</evidence>
<dbReference type="Pfam" id="PF20260">
    <property type="entry name" value="PUA_4"/>
    <property type="match status" value="1"/>
</dbReference>
<dbReference type="NCBIfam" id="NF008692">
    <property type="entry name" value="PRK11713.1-5"/>
    <property type="match status" value="1"/>
</dbReference>
<evidence type="ECO:0000256" key="10">
    <source>
        <dbReference type="ARBA" id="ARBA00025699"/>
    </source>
</evidence>
<dbReference type="CDD" id="cd18084">
    <property type="entry name" value="RsmE-like"/>
    <property type="match status" value="1"/>
</dbReference>
<evidence type="ECO:0000259" key="13">
    <source>
        <dbReference type="Pfam" id="PF04452"/>
    </source>
</evidence>
<evidence type="ECO:0000256" key="12">
    <source>
        <dbReference type="PIRNR" id="PIRNR015601"/>
    </source>
</evidence>
<dbReference type="GO" id="GO:0070042">
    <property type="term" value="F:rRNA (uridine-N3-)-methyltransferase activity"/>
    <property type="evidence" value="ECO:0007669"/>
    <property type="project" value="TreeGrafter"/>
</dbReference>
<comment type="similarity">
    <text evidence="2 12">Belongs to the RNA methyltransferase RsmE family.</text>
</comment>
<name>A0A151ALR1_9CLOT</name>
<protein>
    <recommendedName>
        <fullName evidence="4 12">Ribosomal RNA small subunit methyltransferase E</fullName>
        <ecNumber evidence="3 12">2.1.1.193</ecNumber>
    </recommendedName>
</protein>
<comment type="caution">
    <text evidence="15">The sequence shown here is derived from an EMBL/GenBank/DDBJ whole genome shotgun (WGS) entry which is preliminary data.</text>
</comment>
<dbReference type="InterPro" id="IPR015947">
    <property type="entry name" value="PUA-like_sf"/>
</dbReference>
<dbReference type="InterPro" id="IPR046886">
    <property type="entry name" value="RsmE_MTase_dom"/>
</dbReference>
<evidence type="ECO:0000256" key="5">
    <source>
        <dbReference type="ARBA" id="ARBA00022490"/>
    </source>
</evidence>
<evidence type="ECO:0000256" key="3">
    <source>
        <dbReference type="ARBA" id="ARBA00012328"/>
    </source>
</evidence>
<sequence>MHKFFVSEDMIFDNKAIIEGDDVKHIYKVLRLKKGDVVNINNCNGKEFLGQLEDITKSKVEVKLLEELDINNESPIDVYLYQGFPKATKMDLIVQKCTELGIKEITPVITERVLSSQGEIKKDNKKIERWNRIAFEACKQSKRTLIPVVNELIDFKELLEELKQMDLIVVPYENAEDYGMKQMIKNLHKEVKRIGIVIGPEGGFEDSEISVLRDMEAHIITLGPRILRTETAGFTTLALLMYELGDLGGRV</sequence>
<dbReference type="AlphaFoldDB" id="A0A151ALR1"/>
<evidence type="ECO:0000256" key="9">
    <source>
        <dbReference type="ARBA" id="ARBA00022691"/>
    </source>
</evidence>
<dbReference type="InterPro" id="IPR029028">
    <property type="entry name" value="Alpha/beta_knot_MTases"/>
</dbReference>
<evidence type="ECO:0000256" key="4">
    <source>
        <dbReference type="ARBA" id="ARBA00013673"/>
    </source>
</evidence>
<keyword evidence="7 12" id="KW-0489">Methyltransferase</keyword>
<dbReference type="PANTHER" id="PTHR30027">
    <property type="entry name" value="RIBOSOMAL RNA SMALL SUBUNIT METHYLTRANSFERASE E"/>
    <property type="match status" value="1"/>
</dbReference>
<dbReference type="InterPro" id="IPR029026">
    <property type="entry name" value="tRNA_m1G_MTases_N"/>
</dbReference>
<dbReference type="NCBIfam" id="TIGR00046">
    <property type="entry name" value="RsmE family RNA methyltransferase"/>
    <property type="match status" value="1"/>
</dbReference>
<dbReference type="PIRSF" id="PIRSF015601">
    <property type="entry name" value="MTase_slr0722"/>
    <property type="match status" value="1"/>
</dbReference>
<evidence type="ECO:0000256" key="11">
    <source>
        <dbReference type="ARBA" id="ARBA00047944"/>
    </source>
</evidence>
<comment type="subcellular location">
    <subcellularLocation>
        <location evidence="1 12">Cytoplasm</location>
    </subcellularLocation>
</comment>
<keyword evidence="16" id="KW-1185">Reference proteome</keyword>
<dbReference type="STRING" id="1121305.CLCOL_18350"/>
<feature type="domain" description="Ribosomal RNA small subunit methyltransferase E methyltransferase" evidence="13">
    <location>
        <begin position="72"/>
        <end position="240"/>
    </location>
</feature>
<proteinExistence type="inferred from homology"/>
<dbReference type="GO" id="GO:0005737">
    <property type="term" value="C:cytoplasm"/>
    <property type="evidence" value="ECO:0007669"/>
    <property type="project" value="UniProtKB-SubCell"/>
</dbReference>
<keyword evidence="5 12" id="KW-0963">Cytoplasm</keyword>
<dbReference type="EMBL" id="LTBB01000009">
    <property type="protein sequence ID" value="KYH28574.1"/>
    <property type="molecule type" value="Genomic_DNA"/>
</dbReference>
<dbReference type="PATRIC" id="fig|1121305.3.peg.1837"/>
<dbReference type="Proteomes" id="UP000075374">
    <property type="component" value="Unassembled WGS sequence"/>
</dbReference>
<evidence type="ECO:0000256" key="8">
    <source>
        <dbReference type="ARBA" id="ARBA00022679"/>
    </source>
</evidence>
<dbReference type="RefSeq" id="WP_061858666.1">
    <property type="nucleotide sequence ID" value="NZ_LTBB01000009.1"/>
</dbReference>